<dbReference type="Pfam" id="PF04601">
    <property type="entry name" value="DUF569"/>
    <property type="match status" value="1"/>
</dbReference>
<dbReference type="InterPro" id="IPR007679">
    <property type="entry name" value="DUF569"/>
</dbReference>
<dbReference type="CDD" id="cd23340">
    <property type="entry name" value="beta-trefoil_FSCN_ACP-like"/>
    <property type="match status" value="1"/>
</dbReference>
<gene>
    <name evidence="3" type="ORF">PVAP13_4NG058400</name>
</gene>
<reference evidence="3" key="1">
    <citation type="submission" date="2020-05" db="EMBL/GenBank/DDBJ databases">
        <title>WGS assembly of Panicum virgatum.</title>
        <authorList>
            <person name="Lovell J.T."/>
            <person name="Jenkins J."/>
            <person name="Shu S."/>
            <person name="Juenger T.E."/>
            <person name="Schmutz J."/>
        </authorList>
    </citation>
    <scope>NUCLEOTIDE SEQUENCE</scope>
    <source>
        <strain evidence="3">AP13</strain>
    </source>
</reference>
<feature type="domain" description="DUF569" evidence="2">
    <location>
        <begin position="178"/>
        <end position="256"/>
    </location>
</feature>
<dbReference type="PANTHER" id="PTHR31205">
    <property type="entry name" value="ACTIN CROSS-LINKING PROTEIN (DUF569)"/>
    <property type="match status" value="1"/>
</dbReference>
<evidence type="ECO:0008006" key="5">
    <source>
        <dbReference type="Google" id="ProtNLM"/>
    </source>
</evidence>
<proteinExistence type="predicted"/>
<dbReference type="SUPFAM" id="SSF50405">
    <property type="entry name" value="Actin-crosslinking proteins"/>
    <property type="match status" value="1"/>
</dbReference>
<dbReference type="EMBL" id="CM029044">
    <property type="protein sequence ID" value="KAG2604363.1"/>
    <property type="molecule type" value="Genomic_DNA"/>
</dbReference>
<comment type="caution">
    <text evidence="3">The sequence shown here is derived from an EMBL/GenBank/DDBJ whole genome shotgun (WGS) entry which is preliminary data.</text>
</comment>
<protein>
    <recommendedName>
        <fullName evidence="5">DUF569 domain-containing protein</fullName>
    </recommendedName>
</protein>
<evidence type="ECO:0000259" key="1">
    <source>
        <dbReference type="Pfam" id="PF04601"/>
    </source>
</evidence>
<dbReference type="InterPro" id="IPR054726">
    <property type="entry name" value="Ubiq_DUF569-assoc"/>
</dbReference>
<dbReference type="PANTHER" id="PTHR31205:SF26">
    <property type="entry name" value="DUF569 DOMAIN-CONTAINING PROTEIN"/>
    <property type="match status" value="1"/>
</dbReference>
<organism evidence="3 4">
    <name type="scientific">Panicum virgatum</name>
    <name type="common">Blackwell switchgrass</name>
    <dbReference type="NCBI Taxonomy" id="38727"/>
    <lineage>
        <taxon>Eukaryota</taxon>
        <taxon>Viridiplantae</taxon>
        <taxon>Streptophyta</taxon>
        <taxon>Embryophyta</taxon>
        <taxon>Tracheophyta</taxon>
        <taxon>Spermatophyta</taxon>
        <taxon>Magnoliopsida</taxon>
        <taxon>Liliopsida</taxon>
        <taxon>Poales</taxon>
        <taxon>Poaceae</taxon>
        <taxon>PACMAD clade</taxon>
        <taxon>Panicoideae</taxon>
        <taxon>Panicodae</taxon>
        <taxon>Paniceae</taxon>
        <taxon>Panicinae</taxon>
        <taxon>Panicum</taxon>
        <taxon>Panicum sect. Hiantes</taxon>
    </lineage>
</organism>
<keyword evidence="4" id="KW-1185">Reference proteome</keyword>
<dbReference type="Pfam" id="PF22932">
    <property type="entry name" value="Ubiq_DUF_assoc"/>
    <property type="match status" value="1"/>
</dbReference>
<dbReference type="Proteomes" id="UP000823388">
    <property type="component" value="Chromosome 4N"/>
</dbReference>
<evidence type="ECO:0000313" key="3">
    <source>
        <dbReference type="EMBL" id="KAG2604363.1"/>
    </source>
</evidence>
<feature type="domain" description="DUF569" evidence="1">
    <location>
        <begin position="1"/>
        <end position="153"/>
    </location>
</feature>
<sequence>MEFFSDGMHVRLQNRMHDAYYLHADEDGEHVSLSPRRASLNTAWRVHCVRQGGGGGGDGYVLLHSAAYGRYLALSPEQVSLVYAGYTAVQAAYDAPEQGDVLWEAVRVADEADDVLMLHISNRLLRAAPWNPVLPSRVYVDMANAGTMMHWVVEPIPLRQAPPVLPGPTELPRGVVLQRTIIYMRANNQGTFDPLDRKMYAFYGRSLFHLTGDLANQLRENFHQIMLCVRAGSQGRLTPLVIDLPADEQPMEIVVFTTGSQAALTLQHPDVDAT</sequence>
<dbReference type="InterPro" id="IPR008999">
    <property type="entry name" value="Actin-crosslinking"/>
</dbReference>
<evidence type="ECO:0000259" key="2">
    <source>
        <dbReference type="Pfam" id="PF22932"/>
    </source>
</evidence>
<dbReference type="AlphaFoldDB" id="A0A8T0T4Y5"/>
<evidence type="ECO:0000313" key="4">
    <source>
        <dbReference type="Proteomes" id="UP000823388"/>
    </source>
</evidence>
<name>A0A8T0T4Y5_PANVG</name>
<accession>A0A8T0T4Y5</accession>